<gene>
    <name evidence="3" type="ORF">HD594_000837</name>
</gene>
<proteinExistence type="inferred from homology"/>
<dbReference type="SUPFAM" id="SSF53474">
    <property type="entry name" value="alpha/beta-Hydrolases"/>
    <property type="match status" value="1"/>
</dbReference>
<keyword evidence="4" id="KW-1185">Reference proteome</keyword>
<evidence type="ECO:0000313" key="4">
    <source>
        <dbReference type="Proteomes" id="UP000537775"/>
    </source>
</evidence>
<dbReference type="AlphaFoldDB" id="A0A7X0FN77"/>
<dbReference type="InterPro" id="IPR029058">
    <property type="entry name" value="AB_hydrolase_fold"/>
</dbReference>
<organism evidence="3 4">
    <name type="scientific">Microbacterium thalassium</name>
    <dbReference type="NCBI Taxonomy" id="362649"/>
    <lineage>
        <taxon>Bacteria</taxon>
        <taxon>Bacillati</taxon>
        <taxon>Actinomycetota</taxon>
        <taxon>Actinomycetes</taxon>
        <taxon>Micrococcales</taxon>
        <taxon>Microbacteriaceae</taxon>
        <taxon>Microbacterium</taxon>
    </lineage>
</organism>
<dbReference type="InterPro" id="IPR050261">
    <property type="entry name" value="FrsA_esterase"/>
</dbReference>
<dbReference type="RefSeq" id="WP_184749768.1">
    <property type="nucleotide sequence ID" value="NZ_BAAAJR010000003.1"/>
</dbReference>
<name>A0A7X0FN77_9MICO</name>
<dbReference type="EMBL" id="JACHML010000001">
    <property type="protein sequence ID" value="MBB6390524.1"/>
    <property type="molecule type" value="Genomic_DNA"/>
</dbReference>
<reference evidence="3 4" key="1">
    <citation type="submission" date="2020-08" db="EMBL/GenBank/DDBJ databases">
        <title>Sequencing the genomes of 1000 actinobacteria strains.</title>
        <authorList>
            <person name="Klenk H.-P."/>
        </authorList>
    </citation>
    <scope>NUCLEOTIDE SEQUENCE [LARGE SCALE GENOMIC DNA]</scope>
    <source>
        <strain evidence="3 4">DSM 12511</strain>
    </source>
</reference>
<accession>A0A7X0FN77</accession>
<evidence type="ECO:0000313" key="3">
    <source>
        <dbReference type="EMBL" id="MBB6390524.1"/>
    </source>
</evidence>
<dbReference type="Gene3D" id="3.40.50.1820">
    <property type="entry name" value="alpha/beta hydrolase"/>
    <property type="match status" value="1"/>
</dbReference>
<evidence type="ECO:0000256" key="2">
    <source>
        <dbReference type="ARBA" id="ARBA00022801"/>
    </source>
</evidence>
<dbReference type="InterPro" id="IPR010520">
    <property type="entry name" value="FrsA-like"/>
</dbReference>
<sequence>MFEYFPGNYVWSLAVVATLNSGGRIDDVDRACRPVLETGGNGDDAATEHLYRAWEAVADRVAASGREDEREGRVLAAADKYYLASLYTSQAERLQSPAWAGRNAAYQKSLDLLNRHLELSGAPVSAVEIPYGGGSLPAYLYRAPSTDREPGPVVIQWNGLDSTKEMMYSSGFARELGRRGISTLMVDTPGSGEALRLRGLRARFDSEVWAAACVDYLVALDEFDDDRIGLVGWSLGGYFAPRAAAYEKRIALAVSWGANHDWASIQQRRRRREGERPVPHYWDHVQWVWGAADVDEFLHLSRRISLEGVLEEITVPFLITHGADDRQIPVSDAHRSYAQAVNSPDRELRIFGAEEGGSAHIGLDNLPLVSQFTADWIATRFRAEAPADATAADAAPALS</sequence>
<dbReference type="Pfam" id="PF06500">
    <property type="entry name" value="FrsA-like"/>
    <property type="match status" value="1"/>
</dbReference>
<evidence type="ECO:0000256" key="1">
    <source>
        <dbReference type="ARBA" id="ARBA00008645"/>
    </source>
</evidence>
<comment type="caution">
    <text evidence="3">The sequence shown here is derived from an EMBL/GenBank/DDBJ whole genome shotgun (WGS) entry which is preliminary data.</text>
</comment>
<dbReference type="GO" id="GO:0016787">
    <property type="term" value="F:hydrolase activity"/>
    <property type="evidence" value="ECO:0007669"/>
    <property type="project" value="UniProtKB-KW"/>
</dbReference>
<protein>
    <submittedName>
        <fullName evidence="3">Dienelactone hydrolase</fullName>
    </submittedName>
</protein>
<keyword evidence="2 3" id="KW-0378">Hydrolase</keyword>
<dbReference type="Proteomes" id="UP000537775">
    <property type="component" value="Unassembled WGS sequence"/>
</dbReference>
<dbReference type="PANTHER" id="PTHR22946">
    <property type="entry name" value="DIENELACTONE HYDROLASE DOMAIN-CONTAINING PROTEIN-RELATED"/>
    <property type="match status" value="1"/>
</dbReference>
<dbReference type="PANTHER" id="PTHR22946:SF12">
    <property type="entry name" value="CONIDIAL PIGMENT BIOSYNTHESIS PROTEIN AYG1 (AFU_ORTHOLOGUE AFUA_2G17550)"/>
    <property type="match status" value="1"/>
</dbReference>
<comment type="similarity">
    <text evidence="1">Belongs to the AB hydrolase superfamily.</text>
</comment>
<dbReference type="Gene3D" id="1.20.1440.110">
    <property type="entry name" value="acylaminoacyl peptidase"/>
    <property type="match status" value="1"/>
</dbReference>